<gene>
    <name evidence="1" type="ORF">IDF66_21045</name>
</gene>
<sequence length="419" mass="44848">MIADTAGSAPRHDTGDVDDGVALLRTTTAIRERAAALVERARGGGSRWFTVDDDARAAAADEVASVTRQRYPDLDIPFHSRWRHFETGGVDRLAAIDDRLPSDPAERVRSLTDLAVISVLLDAGAGPDWTFHETVTGLRIARSEGLAVASWHAFVAGLFSSDPRRPLQVDATALQQLTPESLGAAFQASATNPLVGVDGRVELLRRLGAALTTRPHVFGTPGRPGHLLDFATSSPRRSVAATDILAALLRSLSGIWLSGNSIDGHPLGDCWRHDAVTGPGATDGWMPFHKLSQWLTFSLLEPLAWAGVDVTGIDELTPLPEYRNGGLLLDTGVIELRDQDLAHEIWSPGDELIVEWRALTVGLIDELAPLVRDALGGDREKLPLACVLEGGTWAAGRVLAGRLRNGLPPLTVASDGTVF</sequence>
<proteinExistence type="predicted"/>
<dbReference type="Pfam" id="PF07958">
    <property type="entry name" value="DUF1688"/>
    <property type="match status" value="1"/>
</dbReference>
<accession>A0ABR7WH22</accession>
<dbReference type="Proteomes" id="UP000602395">
    <property type="component" value="Unassembled WGS sequence"/>
</dbReference>
<dbReference type="PANTHER" id="PTHR31687">
    <property type="match status" value="1"/>
</dbReference>
<name>A0ABR7WH22_9ACTN</name>
<evidence type="ECO:0000313" key="1">
    <source>
        <dbReference type="EMBL" id="MBD1322071.1"/>
    </source>
</evidence>
<dbReference type="PANTHER" id="PTHR31687:SF3">
    <property type="entry name" value="PROTEIN URG3"/>
    <property type="match status" value="1"/>
</dbReference>
<dbReference type="InterPro" id="IPR012469">
    <property type="entry name" value="DUF1688"/>
</dbReference>
<comment type="caution">
    <text evidence="1">The sequence shown here is derived from an EMBL/GenBank/DDBJ whole genome shotgun (WGS) entry which is preliminary data.</text>
</comment>
<protein>
    <submittedName>
        <fullName evidence="1">URC4/urg3 family protein</fullName>
    </submittedName>
</protein>
<dbReference type="RefSeq" id="WP_190268476.1">
    <property type="nucleotide sequence ID" value="NZ_BAABAD010000004.1"/>
</dbReference>
<dbReference type="EMBL" id="JACWMS010000005">
    <property type="protein sequence ID" value="MBD1322071.1"/>
    <property type="molecule type" value="Genomic_DNA"/>
</dbReference>
<evidence type="ECO:0000313" key="2">
    <source>
        <dbReference type="Proteomes" id="UP000602395"/>
    </source>
</evidence>
<organism evidence="1 2">
    <name type="scientific">Gordonia hankookensis</name>
    <dbReference type="NCBI Taxonomy" id="589403"/>
    <lineage>
        <taxon>Bacteria</taxon>
        <taxon>Bacillati</taxon>
        <taxon>Actinomycetota</taxon>
        <taxon>Actinomycetes</taxon>
        <taxon>Mycobacteriales</taxon>
        <taxon>Gordoniaceae</taxon>
        <taxon>Gordonia</taxon>
    </lineage>
</organism>
<reference evidence="1 2" key="1">
    <citation type="submission" date="2020-09" db="EMBL/GenBank/DDBJ databases">
        <title>Novel species in genus Gordonia.</title>
        <authorList>
            <person name="Zhang G."/>
        </authorList>
    </citation>
    <scope>NUCLEOTIDE SEQUENCE [LARGE SCALE GENOMIC DNA]</scope>
    <source>
        <strain evidence="1 2">ON-33</strain>
    </source>
</reference>
<keyword evidence="2" id="KW-1185">Reference proteome</keyword>